<keyword evidence="3 4" id="KW-0560">Oxidoreductase</keyword>
<evidence type="ECO:0000256" key="3">
    <source>
        <dbReference type="ARBA" id="ARBA00023002"/>
    </source>
</evidence>
<dbReference type="NCBIfam" id="NF002619">
    <property type="entry name" value="PRK02271.1"/>
    <property type="match status" value="1"/>
</dbReference>
<keyword evidence="2 4" id="KW-0554">One-carbon metabolism</keyword>
<dbReference type="HAMAP" id="MF_01091">
    <property type="entry name" value="F420_mer"/>
    <property type="match status" value="1"/>
</dbReference>
<proteinExistence type="inferred from homology"/>
<dbReference type="InterPro" id="IPR019946">
    <property type="entry name" value="MeH4methanopterin_reductase"/>
</dbReference>
<dbReference type="SUPFAM" id="SSF51679">
    <property type="entry name" value="Bacterial luciferase-like"/>
    <property type="match status" value="1"/>
</dbReference>
<evidence type="ECO:0000259" key="5">
    <source>
        <dbReference type="Pfam" id="PF00296"/>
    </source>
</evidence>
<dbReference type="GO" id="GO:0016705">
    <property type="term" value="F:oxidoreductase activity, acting on paired donors, with incorporation or reduction of molecular oxygen"/>
    <property type="evidence" value="ECO:0007669"/>
    <property type="project" value="InterPro"/>
</dbReference>
<accession>A0A2R4X0A3</accession>
<keyword evidence="7" id="KW-1185">Reference proteome</keyword>
<dbReference type="PANTHER" id="PTHR43244:SF1">
    <property type="entry name" value="5,10-METHYLENETETRAHYDROMETHANOPTERIN REDUCTASE"/>
    <property type="match status" value="1"/>
</dbReference>
<dbReference type="EMBL" id="CP028858">
    <property type="protein sequence ID" value="AWB27219.1"/>
    <property type="molecule type" value="Genomic_DNA"/>
</dbReference>
<dbReference type="AlphaFoldDB" id="A0A2R4X0A3"/>
<evidence type="ECO:0000313" key="6">
    <source>
        <dbReference type="EMBL" id="AWB27219.1"/>
    </source>
</evidence>
<comment type="catalytic activity">
    <reaction evidence="4">
        <text>5-methyl-5,6,7,8-tetrahydromethanopterin + oxidized coenzyme F420-(gamma-L-Glu)(n) + H(+) = 5,10-methylenetetrahydromethanopterin + reduced coenzyme F420-(gamma-L-Glu)(n)</text>
        <dbReference type="Rhea" id="RHEA:21144"/>
        <dbReference type="Rhea" id="RHEA-COMP:12939"/>
        <dbReference type="Rhea" id="RHEA-COMP:14378"/>
        <dbReference type="ChEBI" id="CHEBI:15378"/>
        <dbReference type="ChEBI" id="CHEBI:57818"/>
        <dbReference type="ChEBI" id="CHEBI:58116"/>
        <dbReference type="ChEBI" id="CHEBI:133980"/>
        <dbReference type="ChEBI" id="CHEBI:139511"/>
        <dbReference type="EC" id="1.5.98.2"/>
    </reaction>
</comment>
<dbReference type="PANTHER" id="PTHR43244">
    <property type="match status" value="1"/>
</dbReference>
<feature type="domain" description="Luciferase-like" evidence="5">
    <location>
        <begin position="11"/>
        <end position="294"/>
    </location>
</feature>
<evidence type="ECO:0000256" key="2">
    <source>
        <dbReference type="ARBA" id="ARBA00022563"/>
    </source>
</evidence>
<dbReference type="KEGG" id="harc:HARCEL1_05640"/>
<evidence type="ECO:0000256" key="1">
    <source>
        <dbReference type="ARBA" id="ARBA00022490"/>
    </source>
</evidence>
<comment type="similarity">
    <text evidence="4">Belongs to the mer family.</text>
</comment>
<name>A0A2R4X0A3_9EURY</name>
<protein>
    <recommendedName>
        <fullName evidence="4">5,10-methylenetetrahydromethanopterin reductase</fullName>
        <ecNumber evidence="4">1.5.98.2</ecNumber>
    </recommendedName>
    <alternativeName>
        <fullName evidence="4">Coenzyme F420-dependent N(5),N(10)-methylenetetrahydromethanopterin reductase</fullName>
    </alternativeName>
    <alternativeName>
        <fullName evidence="4">Methylene-H(4)MPT reductase</fullName>
    </alternativeName>
</protein>
<comment type="function">
    <text evidence="4">Catalyzes the oxidation of methyl-H(4)MPT to methylene-H(4)MPT.</text>
</comment>
<gene>
    <name evidence="4" type="primary">mer</name>
    <name evidence="6" type="ORF">HARCEL1_05640</name>
</gene>
<dbReference type="GeneID" id="36511969"/>
<organism evidence="6 7">
    <name type="scientific">Halococcoides cellulosivorans</name>
    <dbReference type="NCBI Taxonomy" id="1679096"/>
    <lineage>
        <taxon>Archaea</taxon>
        <taxon>Methanobacteriati</taxon>
        <taxon>Methanobacteriota</taxon>
        <taxon>Stenosarchaea group</taxon>
        <taxon>Halobacteria</taxon>
        <taxon>Halobacteriales</taxon>
        <taxon>Haloarculaceae</taxon>
        <taxon>Halococcoides</taxon>
    </lineage>
</organism>
<dbReference type="InterPro" id="IPR036661">
    <property type="entry name" value="Luciferase-like_sf"/>
</dbReference>
<dbReference type="InterPro" id="IPR050564">
    <property type="entry name" value="F420-G6PD/mer"/>
</dbReference>
<evidence type="ECO:0000256" key="4">
    <source>
        <dbReference type="HAMAP-Rule" id="MF_01091"/>
    </source>
</evidence>
<dbReference type="Proteomes" id="UP000244727">
    <property type="component" value="Chromosome"/>
</dbReference>
<dbReference type="GO" id="GO:0018537">
    <property type="term" value="F:coenzyme F420-dependent N5,N10-methenyltetrahydromethanopterin reductase activity"/>
    <property type="evidence" value="ECO:0007669"/>
    <property type="project" value="UniProtKB-UniRule"/>
</dbReference>
<dbReference type="InterPro" id="IPR011251">
    <property type="entry name" value="Luciferase-like_dom"/>
</dbReference>
<dbReference type="EC" id="1.5.98.2" evidence="4"/>
<sequence length="326" mass="34063">MIAIEITPDRPIEDCIALATAAEDAGLDAALVSHHYNNRDQWIALSAMATATEAIDLGPGVANPYETHPVTLAGRMATLDEHAGGRGVFGVGAGDRSTLANLGIDRDRPLRRVLETMQVARDLWAGERVTHDGTFVADDAGLNFESGSIPVYVGAQGPHMTRMAGKYADGILYNGAHPRNLAWAAERVAEGRSERDEDRDPPLLAAYASVSIDDDADRARDAAREPVAFITAGAPDPVLDRHGIDTDRAGEIGAAIQQGAFGTAFEAVTPAMVDAFAIAGTPATVEDRLAAFPDAVDGLVAASPLGPDPERAISLLADAVARSGAI</sequence>
<dbReference type="Pfam" id="PF00296">
    <property type="entry name" value="Bac_luciferase"/>
    <property type="match status" value="1"/>
</dbReference>
<dbReference type="RefSeq" id="WP_108381588.1">
    <property type="nucleotide sequence ID" value="NZ_CP028858.1"/>
</dbReference>
<reference evidence="6 7" key="1">
    <citation type="submission" date="2018-04" db="EMBL/GenBank/DDBJ databases">
        <title>Halococcoides cellulosivorans gen. nov., sp. nov., an extremely halophilic cellulose-utilizing haloarchaeon from hypersaline lakes.</title>
        <authorList>
            <person name="Sorokin D.Y."/>
            <person name="Toshchakov S.V."/>
            <person name="Samarov N.I."/>
            <person name="Korzhenkov A."/>
            <person name="Kublanov I.V."/>
        </authorList>
    </citation>
    <scope>NUCLEOTIDE SEQUENCE [LARGE SCALE GENOMIC DNA]</scope>
    <source>
        <strain evidence="6 7">HArcel1</strain>
    </source>
</reference>
<comment type="subcellular location">
    <subcellularLocation>
        <location evidence="4">Cytoplasm</location>
    </subcellularLocation>
</comment>
<keyword evidence="1 4" id="KW-0963">Cytoplasm</keyword>
<dbReference type="GO" id="GO:0005737">
    <property type="term" value="C:cytoplasm"/>
    <property type="evidence" value="ECO:0007669"/>
    <property type="project" value="UniProtKB-SubCell"/>
</dbReference>
<dbReference type="Gene3D" id="3.20.20.30">
    <property type="entry name" value="Luciferase-like domain"/>
    <property type="match status" value="1"/>
</dbReference>
<evidence type="ECO:0000313" key="7">
    <source>
        <dbReference type="Proteomes" id="UP000244727"/>
    </source>
</evidence>
<dbReference type="GO" id="GO:0006730">
    <property type="term" value="P:one-carbon metabolic process"/>
    <property type="evidence" value="ECO:0007669"/>
    <property type="project" value="UniProtKB-UniRule"/>
</dbReference>